<keyword evidence="2" id="KW-0378">Hydrolase</keyword>
<dbReference type="Proteomes" id="UP000661077">
    <property type="component" value="Unassembled WGS sequence"/>
</dbReference>
<evidence type="ECO:0000313" key="2">
    <source>
        <dbReference type="EMBL" id="MBM0103925.1"/>
    </source>
</evidence>
<dbReference type="RefSeq" id="WP_203165876.1">
    <property type="nucleotide sequence ID" value="NZ_JAEVLS010000001.1"/>
</dbReference>
<accession>A0ABS1WSI8</accession>
<comment type="caution">
    <text evidence="2">The sequence shown here is derived from an EMBL/GenBank/DDBJ whole genome shotgun (WGS) entry which is preliminary data.</text>
</comment>
<reference evidence="2 3" key="1">
    <citation type="journal article" date="2021" name="Int. J. Syst. Evol. Microbiol.">
        <title>Steroidobacter gossypii sp. nov., isolated from soil of cotton cropping field.</title>
        <authorList>
            <person name="Huang R."/>
            <person name="Yang S."/>
            <person name="Zhen C."/>
            <person name="Liu W."/>
        </authorList>
    </citation>
    <scope>NUCLEOTIDE SEQUENCE [LARGE SCALE GENOMIC DNA]</scope>
    <source>
        <strain evidence="2 3">S1-65</strain>
    </source>
</reference>
<sequence length="290" mass="32454">MTHETASDLLPPEWFTRAVNAPCESRYVDAAGAAIHYLSWNRHETDKPGLVLAHGFRAHARWWSFIAPFLTERFRVVALDFGGMGDSGNRDQYTHENYARDLLAVIDDAGFDRPAVVGHSFGGRQVLQMCAAHPECVGRAIVVDSFFHLHDGEPRIRAQELRPKKIYPTYEAARARFRLIPPENRAAGYVINYIAEHSIKRVDDGYTWKFDDTKPRLAVHHNVSGMLARMVTPVSIVYGDASAIVSHEHAAELVALIPNCHGPIAIPESHHHVMLDQPLSLVAALRALLY</sequence>
<dbReference type="PANTHER" id="PTHR43798:SF33">
    <property type="entry name" value="HYDROLASE, PUTATIVE (AFU_ORTHOLOGUE AFUA_2G14860)-RELATED"/>
    <property type="match status" value="1"/>
</dbReference>
<dbReference type="EMBL" id="JAEVLS010000001">
    <property type="protein sequence ID" value="MBM0103925.1"/>
    <property type="molecule type" value="Genomic_DNA"/>
</dbReference>
<dbReference type="Pfam" id="PF12697">
    <property type="entry name" value="Abhydrolase_6"/>
    <property type="match status" value="1"/>
</dbReference>
<dbReference type="PANTHER" id="PTHR43798">
    <property type="entry name" value="MONOACYLGLYCEROL LIPASE"/>
    <property type="match status" value="1"/>
</dbReference>
<organism evidence="2 3">
    <name type="scientific">Steroidobacter gossypii</name>
    <dbReference type="NCBI Taxonomy" id="2805490"/>
    <lineage>
        <taxon>Bacteria</taxon>
        <taxon>Pseudomonadati</taxon>
        <taxon>Pseudomonadota</taxon>
        <taxon>Gammaproteobacteria</taxon>
        <taxon>Steroidobacterales</taxon>
        <taxon>Steroidobacteraceae</taxon>
        <taxon>Steroidobacter</taxon>
    </lineage>
</organism>
<keyword evidence="3" id="KW-1185">Reference proteome</keyword>
<protein>
    <submittedName>
        <fullName evidence="2">Alpha/beta hydrolase</fullName>
    </submittedName>
</protein>
<evidence type="ECO:0000259" key="1">
    <source>
        <dbReference type="Pfam" id="PF12697"/>
    </source>
</evidence>
<evidence type="ECO:0000313" key="3">
    <source>
        <dbReference type="Proteomes" id="UP000661077"/>
    </source>
</evidence>
<feature type="domain" description="AB hydrolase-1" evidence="1">
    <location>
        <begin position="50"/>
        <end position="284"/>
    </location>
</feature>
<dbReference type="Gene3D" id="3.40.50.1820">
    <property type="entry name" value="alpha/beta hydrolase"/>
    <property type="match status" value="1"/>
</dbReference>
<dbReference type="PRINTS" id="PR00111">
    <property type="entry name" value="ABHYDROLASE"/>
</dbReference>
<dbReference type="InterPro" id="IPR029058">
    <property type="entry name" value="AB_hydrolase_fold"/>
</dbReference>
<dbReference type="InterPro" id="IPR000073">
    <property type="entry name" value="AB_hydrolase_1"/>
</dbReference>
<name>A0ABS1WSI8_9GAMM</name>
<gene>
    <name evidence="2" type="ORF">JM946_04185</name>
</gene>
<dbReference type="SUPFAM" id="SSF53474">
    <property type="entry name" value="alpha/beta-Hydrolases"/>
    <property type="match status" value="1"/>
</dbReference>
<dbReference type="InterPro" id="IPR050266">
    <property type="entry name" value="AB_hydrolase_sf"/>
</dbReference>
<proteinExistence type="predicted"/>
<dbReference type="GO" id="GO:0016787">
    <property type="term" value="F:hydrolase activity"/>
    <property type="evidence" value="ECO:0007669"/>
    <property type="project" value="UniProtKB-KW"/>
</dbReference>